<dbReference type="HOGENOM" id="CLU_1314843_0_0_4"/>
<accession>S3BJB4</accession>
<protein>
    <recommendedName>
        <fullName evidence="2">histidine kinase</fullName>
        <ecNumber evidence="2">2.7.13.3</ecNumber>
    </recommendedName>
</protein>
<dbReference type="AlphaFoldDB" id="S3BJB4"/>
<feature type="region of interest" description="Disordered" evidence="7">
    <location>
        <begin position="177"/>
        <end position="209"/>
    </location>
</feature>
<dbReference type="PANTHER" id="PTHR44936:SF9">
    <property type="entry name" value="SENSOR PROTEIN CREC"/>
    <property type="match status" value="1"/>
</dbReference>
<evidence type="ECO:0000256" key="3">
    <source>
        <dbReference type="ARBA" id="ARBA00022553"/>
    </source>
</evidence>
<dbReference type="STRING" id="1203554.HMPREF1476_01154"/>
<dbReference type="InterPro" id="IPR004358">
    <property type="entry name" value="Sig_transdc_His_kin-like_C"/>
</dbReference>
<evidence type="ECO:0000256" key="6">
    <source>
        <dbReference type="ARBA" id="ARBA00023012"/>
    </source>
</evidence>
<keyword evidence="5" id="KW-0418">Kinase</keyword>
<feature type="domain" description="Histidine kinase" evidence="8">
    <location>
        <begin position="1"/>
        <end position="173"/>
    </location>
</feature>
<comment type="catalytic activity">
    <reaction evidence="1">
        <text>ATP + protein L-histidine = ADP + protein N-phospho-L-histidine.</text>
        <dbReference type="EC" id="2.7.13.3"/>
    </reaction>
</comment>
<dbReference type="InterPro" id="IPR003594">
    <property type="entry name" value="HATPase_dom"/>
</dbReference>
<dbReference type="PROSITE" id="PS50109">
    <property type="entry name" value="HIS_KIN"/>
    <property type="match status" value="1"/>
</dbReference>
<dbReference type="GO" id="GO:0000160">
    <property type="term" value="P:phosphorelay signal transduction system"/>
    <property type="evidence" value="ECO:0007669"/>
    <property type="project" value="UniProtKB-KW"/>
</dbReference>
<dbReference type="Pfam" id="PF02518">
    <property type="entry name" value="HATPase_c"/>
    <property type="match status" value="1"/>
</dbReference>
<comment type="caution">
    <text evidence="9">The sequence shown here is derived from an EMBL/GenBank/DDBJ whole genome shotgun (WGS) entry which is preliminary data.</text>
</comment>
<proteinExistence type="predicted"/>
<dbReference type="InterPro" id="IPR050980">
    <property type="entry name" value="2C_sensor_his_kinase"/>
</dbReference>
<keyword evidence="4" id="KW-0808">Transferase</keyword>
<organism evidence="9 10">
    <name type="scientific">Sutterella wadsworthensis HGA0223</name>
    <dbReference type="NCBI Taxonomy" id="1203554"/>
    <lineage>
        <taxon>Bacteria</taxon>
        <taxon>Pseudomonadati</taxon>
        <taxon>Pseudomonadota</taxon>
        <taxon>Betaproteobacteria</taxon>
        <taxon>Burkholderiales</taxon>
        <taxon>Sutterellaceae</taxon>
        <taxon>Sutterella</taxon>
    </lineage>
</organism>
<name>S3BJB4_9BURK</name>
<dbReference type="PATRIC" id="fig|1203554.3.peg.1196"/>
<evidence type="ECO:0000256" key="2">
    <source>
        <dbReference type="ARBA" id="ARBA00012438"/>
    </source>
</evidence>
<dbReference type="EMBL" id="ATCF01000016">
    <property type="protein sequence ID" value="EPD99475.1"/>
    <property type="molecule type" value="Genomic_DNA"/>
</dbReference>
<dbReference type="Gene3D" id="3.30.565.10">
    <property type="entry name" value="Histidine kinase-like ATPase, C-terminal domain"/>
    <property type="match status" value="1"/>
</dbReference>
<dbReference type="Proteomes" id="UP000014400">
    <property type="component" value="Unassembled WGS sequence"/>
</dbReference>
<evidence type="ECO:0000313" key="10">
    <source>
        <dbReference type="Proteomes" id="UP000014400"/>
    </source>
</evidence>
<dbReference type="InterPro" id="IPR005467">
    <property type="entry name" value="His_kinase_dom"/>
</dbReference>
<gene>
    <name evidence="9" type="ORF">HMPREF1476_01154</name>
</gene>
<evidence type="ECO:0000256" key="5">
    <source>
        <dbReference type="ARBA" id="ARBA00022777"/>
    </source>
</evidence>
<dbReference type="eggNOG" id="COG5001">
    <property type="taxonomic scope" value="Bacteria"/>
</dbReference>
<dbReference type="SUPFAM" id="SSF55874">
    <property type="entry name" value="ATPase domain of HSP90 chaperone/DNA topoisomerase II/histidine kinase"/>
    <property type="match status" value="1"/>
</dbReference>
<dbReference type="GO" id="GO:0004673">
    <property type="term" value="F:protein histidine kinase activity"/>
    <property type="evidence" value="ECO:0007669"/>
    <property type="project" value="UniProtKB-EC"/>
</dbReference>
<keyword evidence="10" id="KW-1185">Reference proteome</keyword>
<evidence type="ECO:0000313" key="9">
    <source>
        <dbReference type="EMBL" id="EPD99475.1"/>
    </source>
</evidence>
<evidence type="ECO:0000256" key="1">
    <source>
        <dbReference type="ARBA" id="ARBA00000085"/>
    </source>
</evidence>
<dbReference type="PANTHER" id="PTHR44936">
    <property type="entry name" value="SENSOR PROTEIN CREC"/>
    <property type="match status" value="1"/>
</dbReference>
<keyword evidence="6" id="KW-0902">Two-component regulatory system</keyword>
<evidence type="ECO:0000256" key="4">
    <source>
        <dbReference type="ARBA" id="ARBA00022679"/>
    </source>
</evidence>
<sequence>MQSAVRLWRGQSMRDFPLWVLVPKSAAHISANAFELELVFVNLLKNAAEAAQAAWAADESSGKPKPVNLTKAPEVLVGSGPLVAFTAEVIGSSVVFMVADSGKPLSDEELVRIEAGSSQPQAGSSQKSNGLGLGLAIVRSIVEACFGAITFGRTDLNPRLTGLAVRVALPLVSTSQSGRAQTDVSIPVPHEPAAESAQSLPKDSKDPSK</sequence>
<dbReference type="PRINTS" id="PR00344">
    <property type="entry name" value="BCTRLSENSOR"/>
</dbReference>
<dbReference type="InterPro" id="IPR036890">
    <property type="entry name" value="HATPase_C_sf"/>
</dbReference>
<dbReference type="EC" id="2.7.13.3" evidence="2"/>
<reference evidence="9 10" key="1">
    <citation type="submission" date="2013-04" db="EMBL/GenBank/DDBJ databases">
        <title>The Genome Sequence of Sutterella wadsworthensis HGA0223.</title>
        <authorList>
            <consortium name="The Broad Institute Genomics Platform"/>
            <person name="Earl A."/>
            <person name="Ward D."/>
            <person name="Feldgarden M."/>
            <person name="Gevers D."/>
            <person name="Schmidt T.M."/>
            <person name="Dover J."/>
            <person name="Dai D."/>
            <person name="Walker B."/>
            <person name="Young S."/>
            <person name="Zeng Q."/>
            <person name="Gargeya S."/>
            <person name="Fitzgerald M."/>
            <person name="Haas B."/>
            <person name="Abouelleil A."/>
            <person name="Allen A.W."/>
            <person name="Alvarado L."/>
            <person name="Arachchi H.M."/>
            <person name="Berlin A.M."/>
            <person name="Chapman S.B."/>
            <person name="Gainer-Dewar J."/>
            <person name="Goldberg J."/>
            <person name="Griggs A."/>
            <person name="Gujja S."/>
            <person name="Hansen M."/>
            <person name="Howarth C."/>
            <person name="Imamovic A."/>
            <person name="Ireland A."/>
            <person name="Larimer J."/>
            <person name="McCowan C."/>
            <person name="Murphy C."/>
            <person name="Pearson M."/>
            <person name="Poon T.W."/>
            <person name="Priest M."/>
            <person name="Roberts A."/>
            <person name="Saif S."/>
            <person name="Shea T."/>
            <person name="Sisk P."/>
            <person name="Sykes S."/>
            <person name="Wortman J."/>
            <person name="Nusbaum C."/>
            <person name="Birren B."/>
        </authorList>
    </citation>
    <scope>NUCLEOTIDE SEQUENCE [LARGE SCALE GENOMIC DNA]</scope>
    <source>
        <strain evidence="9 10">HGA0223</strain>
    </source>
</reference>
<evidence type="ECO:0000256" key="7">
    <source>
        <dbReference type="SAM" id="MobiDB-lite"/>
    </source>
</evidence>
<keyword evidence="3" id="KW-0597">Phosphoprotein</keyword>
<evidence type="ECO:0000259" key="8">
    <source>
        <dbReference type="PROSITE" id="PS50109"/>
    </source>
</evidence>
<dbReference type="SMART" id="SM00387">
    <property type="entry name" value="HATPase_c"/>
    <property type="match status" value="1"/>
</dbReference>